<accession>T0RE41</accession>
<reference evidence="2 3" key="1">
    <citation type="submission" date="2012-04" db="EMBL/GenBank/DDBJ databases">
        <title>The Genome Sequence of Saprolegnia declina VS20.</title>
        <authorList>
            <consortium name="The Broad Institute Genome Sequencing Platform"/>
            <person name="Russ C."/>
            <person name="Nusbaum C."/>
            <person name="Tyler B."/>
            <person name="van West P."/>
            <person name="Dieguez-Uribeondo J."/>
            <person name="de Bruijn I."/>
            <person name="Tripathy S."/>
            <person name="Jiang R."/>
            <person name="Young S.K."/>
            <person name="Zeng Q."/>
            <person name="Gargeya S."/>
            <person name="Fitzgerald M."/>
            <person name="Haas B."/>
            <person name="Abouelleil A."/>
            <person name="Alvarado L."/>
            <person name="Arachchi H.M."/>
            <person name="Berlin A."/>
            <person name="Chapman S.B."/>
            <person name="Goldberg J."/>
            <person name="Griggs A."/>
            <person name="Gujja S."/>
            <person name="Hansen M."/>
            <person name="Howarth C."/>
            <person name="Imamovic A."/>
            <person name="Larimer J."/>
            <person name="McCowen C."/>
            <person name="Montmayeur A."/>
            <person name="Murphy C."/>
            <person name="Neiman D."/>
            <person name="Pearson M."/>
            <person name="Priest M."/>
            <person name="Roberts A."/>
            <person name="Saif S."/>
            <person name="Shea T."/>
            <person name="Sisk P."/>
            <person name="Sykes S."/>
            <person name="Wortman J."/>
            <person name="Nusbaum C."/>
            <person name="Birren B."/>
        </authorList>
    </citation>
    <scope>NUCLEOTIDE SEQUENCE [LARGE SCALE GENOMIC DNA]</scope>
    <source>
        <strain evidence="2 3">VS20</strain>
    </source>
</reference>
<sequence length="454" mass="49196">MRVLYLDPIAFPPAALDDATTLQLRRYLLGSSLLTISGCFFVEAFTLATEQERLELAACADRWVFFDPSGDTVKVSAVPGDSVFVNGTYLRDGEERSLVNGSRITLALTASLEISHVLADAMLGMLMRRGRYDFFESPRAVTSPVESTRSNPETALDTETADVNVQAAEEPPVPDVPTPGTERLQVATPAPIEVATPTLAVPQEHTAPAPTQVVSLAKHPSLPTTSTASAFQNTRFPDPAPLSAPDELPDLFDGGDSNDDNDHDDDQQEAQLAPVADDPPRSHRMPGLFRPVTASEPFLWVPQTFSVPKQRPDAPRHNRKVASRTRSALDLPTSPPRRSKAPRSTSSRGTRSTSAVDGLTSPQRTLTVASRTRFASGLDPPTTPPARTRQHLARRASTPVPQSPPIPFLCTEKRCHTIATVQDAERKWKCNAHGPTPTPTPTPTPFTVLDSVFV</sequence>
<evidence type="ECO:0000313" key="2">
    <source>
        <dbReference type="EMBL" id="EQC27877.1"/>
    </source>
</evidence>
<name>T0RE41_SAPDV</name>
<feature type="region of interest" description="Disordered" evidence="1">
    <location>
        <begin position="139"/>
        <end position="158"/>
    </location>
</feature>
<evidence type="ECO:0000256" key="1">
    <source>
        <dbReference type="SAM" id="MobiDB-lite"/>
    </source>
</evidence>
<feature type="compositionally biased region" description="Acidic residues" evidence="1">
    <location>
        <begin position="256"/>
        <end position="266"/>
    </location>
</feature>
<dbReference type="InParanoid" id="T0RE41"/>
<dbReference type="Proteomes" id="UP000030762">
    <property type="component" value="Unassembled WGS sequence"/>
</dbReference>
<keyword evidence="3" id="KW-1185">Reference proteome</keyword>
<dbReference type="AlphaFoldDB" id="T0RE41"/>
<gene>
    <name evidence="2" type="ORF">SDRG_14300</name>
</gene>
<organism evidence="2 3">
    <name type="scientific">Saprolegnia diclina (strain VS20)</name>
    <dbReference type="NCBI Taxonomy" id="1156394"/>
    <lineage>
        <taxon>Eukaryota</taxon>
        <taxon>Sar</taxon>
        <taxon>Stramenopiles</taxon>
        <taxon>Oomycota</taxon>
        <taxon>Saprolegniomycetes</taxon>
        <taxon>Saprolegniales</taxon>
        <taxon>Saprolegniaceae</taxon>
        <taxon>Saprolegnia</taxon>
    </lineage>
</organism>
<dbReference type="VEuPathDB" id="FungiDB:SDRG_14300"/>
<feature type="compositionally biased region" description="Polar residues" evidence="1">
    <location>
        <begin position="222"/>
        <end position="235"/>
    </location>
</feature>
<protein>
    <submittedName>
        <fullName evidence="2">Uncharacterized protein</fullName>
    </submittedName>
</protein>
<feature type="compositionally biased region" description="Polar residues" evidence="1">
    <location>
        <begin position="360"/>
        <end position="370"/>
    </location>
</feature>
<dbReference type="GeneID" id="19955027"/>
<feature type="region of interest" description="Disordered" evidence="1">
    <location>
        <begin position="220"/>
        <end position="266"/>
    </location>
</feature>
<feature type="region of interest" description="Disordered" evidence="1">
    <location>
        <begin position="307"/>
        <end position="405"/>
    </location>
</feature>
<feature type="compositionally biased region" description="Polar residues" evidence="1">
    <location>
        <begin position="144"/>
        <end position="153"/>
    </location>
</feature>
<proteinExistence type="predicted"/>
<feature type="compositionally biased region" description="Low complexity" evidence="1">
    <location>
        <begin position="343"/>
        <end position="354"/>
    </location>
</feature>
<dbReference type="EMBL" id="JH767201">
    <property type="protein sequence ID" value="EQC27877.1"/>
    <property type="molecule type" value="Genomic_DNA"/>
</dbReference>
<dbReference type="OrthoDB" id="10505787at2759"/>
<evidence type="ECO:0000313" key="3">
    <source>
        <dbReference type="Proteomes" id="UP000030762"/>
    </source>
</evidence>
<dbReference type="RefSeq" id="XP_008618642.1">
    <property type="nucleotide sequence ID" value="XM_008620420.1"/>
</dbReference>